<feature type="domain" description="DUF4365" evidence="1">
    <location>
        <begin position="8"/>
        <end position="163"/>
    </location>
</feature>
<dbReference type="AlphaFoldDB" id="A0A2W4YGN1"/>
<proteinExistence type="predicted"/>
<name>A0A2W4YGN1_9CYAN</name>
<accession>A0A2W4YGN1</accession>
<gene>
    <name evidence="2" type="ORF">DCF19_07745</name>
</gene>
<evidence type="ECO:0000313" key="2">
    <source>
        <dbReference type="EMBL" id="PZO42228.1"/>
    </source>
</evidence>
<sequence length="170" mass="18773">MDLSSQKEKFSEAYVLAVAATAGYGTYKPSPDDDSVDFGIAARTTSQANGVVTMRSPRLELQLKCTAAPTPLGDSLSFPLKLKNYEELRADNFVIPRILVVVLVPDLATDWLAHSETELCLRRCGYWVSLRGKPATSNTKNIKIEIPRQNQFTVLALQAMMQRLAQGELP</sequence>
<dbReference type="InterPro" id="IPR025375">
    <property type="entry name" value="DUF4365"/>
</dbReference>
<dbReference type="EMBL" id="QBML01000008">
    <property type="protein sequence ID" value="PZO42228.1"/>
    <property type="molecule type" value="Genomic_DNA"/>
</dbReference>
<dbReference type="Pfam" id="PF14280">
    <property type="entry name" value="DUF4365"/>
    <property type="match status" value="1"/>
</dbReference>
<evidence type="ECO:0000313" key="3">
    <source>
        <dbReference type="Proteomes" id="UP000249467"/>
    </source>
</evidence>
<evidence type="ECO:0000259" key="1">
    <source>
        <dbReference type="Pfam" id="PF14280"/>
    </source>
</evidence>
<comment type="caution">
    <text evidence="2">The sequence shown here is derived from an EMBL/GenBank/DDBJ whole genome shotgun (WGS) entry which is preliminary data.</text>
</comment>
<reference evidence="2 3" key="1">
    <citation type="submission" date="2018-04" db="EMBL/GenBank/DDBJ databases">
        <authorList>
            <person name="Go L.Y."/>
            <person name="Mitchell J.A."/>
        </authorList>
    </citation>
    <scope>NUCLEOTIDE SEQUENCE [LARGE SCALE GENOMIC DNA]</scope>
    <source>
        <strain evidence="2">ULC066bin1</strain>
    </source>
</reference>
<dbReference type="Proteomes" id="UP000249467">
    <property type="component" value="Unassembled WGS sequence"/>
</dbReference>
<protein>
    <recommendedName>
        <fullName evidence="1">DUF4365 domain-containing protein</fullName>
    </recommendedName>
</protein>
<organism evidence="2 3">
    <name type="scientific">Pseudanabaena frigida</name>
    <dbReference type="NCBI Taxonomy" id="945775"/>
    <lineage>
        <taxon>Bacteria</taxon>
        <taxon>Bacillati</taxon>
        <taxon>Cyanobacteriota</taxon>
        <taxon>Cyanophyceae</taxon>
        <taxon>Pseudanabaenales</taxon>
        <taxon>Pseudanabaenaceae</taxon>
        <taxon>Pseudanabaena</taxon>
    </lineage>
</organism>
<reference evidence="2 3" key="2">
    <citation type="submission" date="2018-06" db="EMBL/GenBank/DDBJ databases">
        <title>Metagenomic assembly of (sub)arctic Cyanobacteria and their associated microbiome from non-axenic cultures.</title>
        <authorList>
            <person name="Baurain D."/>
        </authorList>
    </citation>
    <scope>NUCLEOTIDE SEQUENCE [LARGE SCALE GENOMIC DNA]</scope>
    <source>
        <strain evidence="2">ULC066bin1</strain>
    </source>
</reference>